<proteinExistence type="predicted"/>
<reference evidence="1 2" key="1">
    <citation type="journal article" date="2024" name="Science">
        <title>Giant polyketide synthase enzymes in the biosynthesis of giant marine polyether toxins.</title>
        <authorList>
            <person name="Fallon T.R."/>
            <person name="Shende V.V."/>
            <person name="Wierzbicki I.H."/>
            <person name="Pendleton A.L."/>
            <person name="Watervoot N.F."/>
            <person name="Auber R.P."/>
            <person name="Gonzalez D.J."/>
            <person name="Wisecaver J.H."/>
            <person name="Moore B.S."/>
        </authorList>
    </citation>
    <scope>NUCLEOTIDE SEQUENCE [LARGE SCALE GENOMIC DNA]</scope>
    <source>
        <strain evidence="1 2">12B1</strain>
    </source>
</reference>
<sequence length="224" mass="22656">MVEVATVAAGTEAVVPAVEVTAEGATVVEAQVEDVVVAAATPAGPTGYVEEQQAEEPMEKTGEATVEERRVAAGRAEVAMVEEEQGGEAKAVAVAVAQGWEVQWEGAGVVRGPSMAREAVHMAAAVEAMVPDDSAAAGTVAAELAAAETVAAETAMKATVGAEEVPPEGHVEDHVEEVRQVVMVVAPVEVEMLPVRPAGRTAEGPPAAAMVAAVHAEGEGSIRP</sequence>
<organism evidence="1 2">
    <name type="scientific">Prymnesium parvum</name>
    <name type="common">Toxic golden alga</name>
    <dbReference type="NCBI Taxonomy" id="97485"/>
    <lineage>
        <taxon>Eukaryota</taxon>
        <taxon>Haptista</taxon>
        <taxon>Haptophyta</taxon>
        <taxon>Prymnesiophyceae</taxon>
        <taxon>Prymnesiales</taxon>
        <taxon>Prymnesiaceae</taxon>
        <taxon>Prymnesium</taxon>
    </lineage>
</organism>
<evidence type="ECO:0000313" key="2">
    <source>
        <dbReference type="Proteomes" id="UP001515480"/>
    </source>
</evidence>
<comment type="caution">
    <text evidence="1">The sequence shown here is derived from an EMBL/GenBank/DDBJ whole genome shotgun (WGS) entry which is preliminary data.</text>
</comment>
<keyword evidence="2" id="KW-1185">Reference proteome</keyword>
<dbReference type="AlphaFoldDB" id="A0AB34JCN8"/>
<evidence type="ECO:0000313" key="1">
    <source>
        <dbReference type="EMBL" id="KAL1518512.1"/>
    </source>
</evidence>
<name>A0AB34JCN8_PRYPA</name>
<gene>
    <name evidence="1" type="ORF">AB1Y20_002801</name>
</gene>
<dbReference type="Proteomes" id="UP001515480">
    <property type="component" value="Unassembled WGS sequence"/>
</dbReference>
<dbReference type="EMBL" id="JBGBPQ010000010">
    <property type="protein sequence ID" value="KAL1518512.1"/>
    <property type="molecule type" value="Genomic_DNA"/>
</dbReference>
<accession>A0AB34JCN8</accession>
<protein>
    <submittedName>
        <fullName evidence="1">Uncharacterized protein</fullName>
    </submittedName>
</protein>